<sequence>MEKAVRNPVLVACGVLVLAVAAALLFGRGGTPDDASPEAGFARDMAAHHAQAVDMSFIIRDKDPTPEIRNLAYDIITTQSSQRGMFLGWLQSWGLSQVSDQRPMDWMRVHGHGVGAMAMGPDGAMPGMATSQEMTKLKEATGKQAEVLFLQLMIRHHEGGVEMAQSLLKSSTRPEVVSMAQKIITGQTSEIKLMTELLHRRGAQPLPSILPR</sequence>
<evidence type="ECO:0000313" key="3">
    <source>
        <dbReference type="Proteomes" id="UP000198683"/>
    </source>
</evidence>
<dbReference type="STRING" id="683260.SAMN05421874_101100"/>
<dbReference type="InterPro" id="IPR005183">
    <property type="entry name" value="DUF305_CopM-like"/>
</dbReference>
<protein>
    <submittedName>
        <fullName evidence="2">Uncharacterized conserved protein, DUF305 family</fullName>
    </submittedName>
</protein>
<reference evidence="2 3" key="1">
    <citation type="submission" date="2016-10" db="EMBL/GenBank/DDBJ databases">
        <authorList>
            <person name="de Groot N.N."/>
        </authorList>
    </citation>
    <scope>NUCLEOTIDE SEQUENCE [LARGE SCALE GENOMIC DNA]</scope>
    <source>
        <strain evidence="2 3">CGMCC 4.5681</strain>
    </source>
</reference>
<dbReference type="AlphaFoldDB" id="A0A1G8RXS1"/>
<accession>A0A1G8RXS1</accession>
<dbReference type="Gene3D" id="1.20.1260.10">
    <property type="match status" value="1"/>
</dbReference>
<name>A0A1G8RXS1_9ACTN</name>
<dbReference type="OrthoDB" id="26872at2"/>
<dbReference type="PANTHER" id="PTHR36933:SF1">
    <property type="entry name" value="SLL0788 PROTEIN"/>
    <property type="match status" value="1"/>
</dbReference>
<dbReference type="EMBL" id="FNFB01000001">
    <property type="protein sequence ID" value="SDJ21794.1"/>
    <property type="molecule type" value="Genomic_DNA"/>
</dbReference>
<dbReference type="InterPro" id="IPR012347">
    <property type="entry name" value="Ferritin-like"/>
</dbReference>
<dbReference type="PANTHER" id="PTHR36933">
    <property type="entry name" value="SLL0788 PROTEIN"/>
    <property type="match status" value="1"/>
</dbReference>
<keyword evidence="3" id="KW-1185">Reference proteome</keyword>
<dbReference type="Proteomes" id="UP000198683">
    <property type="component" value="Unassembled WGS sequence"/>
</dbReference>
<gene>
    <name evidence="2" type="ORF">SAMN05421874_101100</name>
</gene>
<evidence type="ECO:0000259" key="1">
    <source>
        <dbReference type="Pfam" id="PF03713"/>
    </source>
</evidence>
<dbReference type="Pfam" id="PF03713">
    <property type="entry name" value="DUF305"/>
    <property type="match status" value="1"/>
</dbReference>
<evidence type="ECO:0000313" key="2">
    <source>
        <dbReference type="EMBL" id="SDJ21794.1"/>
    </source>
</evidence>
<feature type="domain" description="DUF305" evidence="1">
    <location>
        <begin position="38"/>
        <end position="198"/>
    </location>
</feature>
<proteinExistence type="predicted"/>
<organism evidence="2 3">
    <name type="scientific">Nonomuraea maritima</name>
    <dbReference type="NCBI Taxonomy" id="683260"/>
    <lineage>
        <taxon>Bacteria</taxon>
        <taxon>Bacillati</taxon>
        <taxon>Actinomycetota</taxon>
        <taxon>Actinomycetes</taxon>
        <taxon>Streptosporangiales</taxon>
        <taxon>Streptosporangiaceae</taxon>
        <taxon>Nonomuraea</taxon>
    </lineage>
</organism>